<organism evidence="1 2">
    <name type="scientific">Anaplasma phagocytophilum str. NCH-1</name>
    <dbReference type="NCBI Taxonomy" id="1359161"/>
    <lineage>
        <taxon>Bacteria</taxon>
        <taxon>Pseudomonadati</taxon>
        <taxon>Pseudomonadota</taxon>
        <taxon>Alphaproteobacteria</taxon>
        <taxon>Rickettsiales</taxon>
        <taxon>Anaplasmataceae</taxon>
        <taxon>Anaplasma</taxon>
        <taxon>phagocytophilum group</taxon>
    </lineage>
</organism>
<dbReference type="PATRIC" id="fig|1359161.3.peg.121"/>
<evidence type="ECO:0000313" key="2">
    <source>
        <dbReference type="Proteomes" id="UP000033754"/>
    </source>
</evidence>
<gene>
    <name evidence="1" type="ORF">EPHNCH_0118</name>
</gene>
<name>A0A0F3NLJ9_ANAPH</name>
<evidence type="ECO:0000313" key="1">
    <source>
        <dbReference type="EMBL" id="KJV68562.1"/>
    </source>
</evidence>
<reference evidence="1 2" key="1">
    <citation type="submission" date="2015-01" db="EMBL/GenBank/DDBJ databases">
        <title>Genome Sequencing of Rickettsiales.</title>
        <authorList>
            <person name="Daugherty S.C."/>
            <person name="Su Q."/>
            <person name="Abolude K."/>
            <person name="Beier-Sexton M."/>
            <person name="Carlyon J.A."/>
            <person name="Carter R."/>
            <person name="Day N.P."/>
            <person name="Dumler S.J."/>
            <person name="Dyachenko V."/>
            <person name="Godinez A."/>
            <person name="Kurtti T.J."/>
            <person name="Lichay M."/>
            <person name="Mullins K.E."/>
            <person name="Ott S."/>
            <person name="Pappas-Brown V."/>
            <person name="Paris D.H."/>
            <person name="Patel P."/>
            <person name="Richards A.L."/>
            <person name="Sadzewicz L."/>
            <person name="Sears K."/>
            <person name="Seidman D."/>
            <person name="Sengamalay N."/>
            <person name="Stenos J."/>
            <person name="Tallon L.J."/>
            <person name="Vincent G."/>
            <person name="Fraser C.M."/>
            <person name="Munderloh U."/>
            <person name="Dunning-Hotopp J.C."/>
        </authorList>
    </citation>
    <scope>NUCLEOTIDE SEQUENCE [LARGE SCALE GENOMIC DNA]</scope>
    <source>
        <strain evidence="1 2">NCH-1</strain>
    </source>
</reference>
<dbReference type="EMBL" id="LANT01000001">
    <property type="protein sequence ID" value="KJV68562.1"/>
    <property type="molecule type" value="Genomic_DNA"/>
</dbReference>
<accession>A0A0F3NLJ9</accession>
<dbReference type="Proteomes" id="UP000033754">
    <property type="component" value="Unassembled WGS sequence"/>
</dbReference>
<protein>
    <submittedName>
        <fullName evidence="1">Uncharacterized protein</fullName>
    </submittedName>
</protein>
<dbReference type="AlphaFoldDB" id="A0A0F3NLJ9"/>
<proteinExistence type="predicted"/>
<comment type="caution">
    <text evidence="1">The sequence shown here is derived from an EMBL/GenBank/DDBJ whole genome shotgun (WGS) entry which is preliminary data.</text>
</comment>
<sequence>MVYTRRNAPGGHFRCYGKLHSAMEIMAVSSIPSMVDFGYAGYFLRCYKS</sequence>